<sequence>MRNAISRRLASIQPGQLRFRRHPCPLCRQTRLFVRLANDETGVRCLHCRATPVTLSLVSVLLESQPDLAQKSVYELSSRGALFAFLQRNAGSVTGSEYFADLAPGAWQGSIQCQDVQALTHPSGSFDICTSTEVFEHVPDDHRGFAEVCRVLRPGGRLVFTVPIDVHGRTIERARLSAGGDIEHLLTPEYHGDPVGNAGRILAFRNYGADIVDRLLASGFDSADLRMPDHPAPWNYGRAVVVACKAARTGKA</sequence>
<dbReference type="RefSeq" id="WP_117315623.1">
    <property type="nucleotide sequence ID" value="NZ_QQSW01000003.1"/>
</dbReference>
<protein>
    <submittedName>
        <fullName evidence="2">Methyltransferase family protein</fullName>
    </submittedName>
</protein>
<dbReference type="SUPFAM" id="SSF53335">
    <property type="entry name" value="S-adenosyl-L-methionine-dependent methyltransferases"/>
    <property type="match status" value="1"/>
</dbReference>
<dbReference type="Proteomes" id="UP000294980">
    <property type="component" value="Unassembled WGS sequence"/>
</dbReference>
<keyword evidence="2" id="KW-0808">Transferase</keyword>
<dbReference type="Gene3D" id="3.40.50.150">
    <property type="entry name" value="Vaccinia Virus protein VP39"/>
    <property type="match status" value="1"/>
</dbReference>
<evidence type="ECO:0000313" key="3">
    <source>
        <dbReference type="Proteomes" id="UP000294980"/>
    </source>
</evidence>
<keyword evidence="2" id="KW-0489">Methyltransferase</keyword>
<reference evidence="2 3" key="1">
    <citation type="submission" date="2019-03" db="EMBL/GenBank/DDBJ databases">
        <title>Genomic Encyclopedia of Type Strains, Phase IV (KMG-IV): sequencing the most valuable type-strain genomes for metagenomic binning, comparative biology and taxonomic classification.</title>
        <authorList>
            <person name="Goeker M."/>
        </authorList>
    </citation>
    <scope>NUCLEOTIDE SEQUENCE [LARGE SCALE GENOMIC DNA]</scope>
    <source>
        <strain evidence="2 3">DSM 23344</strain>
    </source>
</reference>
<dbReference type="GO" id="GO:0008757">
    <property type="term" value="F:S-adenosylmethionine-dependent methyltransferase activity"/>
    <property type="evidence" value="ECO:0007669"/>
    <property type="project" value="InterPro"/>
</dbReference>
<name>A0A4R2KR15_9GAMM</name>
<accession>A0A4R2KR15</accession>
<dbReference type="GO" id="GO:0032259">
    <property type="term" value="P:methylation"/>
    <property type="evidence" value="ECO:0007669"/>
    <property type="project" value="UniProtKB-KW"/>
</dbReference>
<evidence type="ECO:0000313" key="2">
    <source>
        <dbReference type="EMBL" id="TCO76094.1"/>
    </source>
</evidence>
<dbReference type="InterPro" id="IPR029063">
    <property type="entry name" value="SAM-dependent_MTases_sf"/>
</dbReference>
<dbReference type="AlphaFoldDB" id="A0A4R2KR15"/>
<gene>
    <name evidence="2" type="ORF">EV688_10554</name>
</gene>
<dbReference type="OrthoDB" id="9772751at2"/>
<evidence type="ECO:0000259" key="1">
    <source>
        <dbReference type="Pfam" id="PF08241"/>
    </source>
</evidence>
<organism evidence="2 3">
    <name type="scientific">Chromatocurvus halotolerans</name>
    <dbReference type="NCBI Taxonomy" id="1132028"/>
    <lineage>
        <taxon>Bacteria</taxon>
        <taxon>Pseudomonadati</taxon>
        <taxon>Pseudomonadota</taxon>
        <taxon>Gammaproteobacteria</taxon>
        <taxon>Cellvibrionales</taxon>
        <taxon>Halieaceae</taxon>
        <taxon>Chromatocurvus</taxon>
    </lineage>
</organism>
<dbReference type="InterPro" id="IPR013216">
    <property type="entry name" value="Methyltransf_11"/>
</dbReference>
<comment type="caution">
    <text evidence="2">The sequence shown here is derived from an EMBL/GenBank/DDBJ whole genome shotgun (WGS) entry which is preliminary data.</text>
</comment>
<feature type="domain" description="Methyltransferase type 11" evidence="1">
    <location>
        <begin position="80"/>
        <end position="160"/>
    </location>
</feature>
<proteinExistence type="predicted"/>
<dbReference type="EMBL" id="SLWX01000005">
    <property type="protein sequence ID" value="TCO76094.1"/>
    <property type="molecule type" value="Genomic_DNA"/>
</dbReference>
<dbReference type="CDD" id="cd02440">
    <property type="entry name" value="AdoMet_MTases"/>
    <property type="match status" value="1"/>
</dbReference>
<keyword evidence="3" id="KW-1185">Reference proteome</keyword>
<dbReference type="Pfam" id="PF08241">
    <property type="entry name" value="Methyltransf_11"/>
    <property type="match status" value="1"/>
</dbReference>